<dbReference type="OrthoDB" id="5566667at2759"/>
<dbReference type="InParanoid" id="A0A1X7URZ9"/>
<evidence type="ECO:0000313" key="13">
    <source>
        <dbReference type="Proteomes" id="UP000007879"/>
    </source>
</evidence>
<feature type="region of interest" description="Disordered" evidence="10">
    <location>
        <begin position="74"/>
        <end position="94"/>
    </location>
</feature>
<evidence type="ECO:0000256" key="1">
    <source>
        <dbReference type="ARBA" id="ARBA00004412"/>
    </source>
</evidence>
<comment type="subcellular location">
    <subcellularLocation>
        <location evidence="1">Early endosome</location>
    </subcellularLocation>
</comment>
<dbReference type="eggNOG" id="KOG4421">
    <property type="taxonomic scope" value="Eukaryota"/>
</dbReference>
<evidence type="ECO:0000256" key="7">
    <source>
        <dbReference type="ARBA" id="ARBA00031617"/>
    </source>
</evidence>
<organism evidence="12">
    <name type="scientific">Amphimedon queenslandica</name>
    <name type="common">Sponge</name>
    <dbReference type="NCBI Taxonomy" id="400682"/>
    <lineage>
        <taxon>Eukaryota</taxon>
        <taxon>Metazoa</taxon>
        <taxon>Porifera</taxon>
        <taxon>Demospongiae</taxon>
        <taxon>Heteroscleromorpha</taxon>
        <taxon>Haplosclerida</taxon>
        <taxon>Niphatidae</taxon>
        <taxon>Amphimedon</taxon>
    </lineage>
</organism>
<keyword evidence="3" id="KW-0967">Endosome</keyword>
<dbReference type="KEGG" id="aqu:105312897"/>
<evidence type="ECO:0000256" key="9">
    <source>
        <dbReference type="SAM" id="Coils"/>
    </source>
</evidence>
<evidence type="ECO:0000256" key="2">
    <source>
        <dbReference type="ARBA" id="ARBA00020102"/>
    </source>
</evidence>
<dbReference type="Pfam" id="PF10205">
    <property type="entry name" value="KLRAQ"/>
    <property type="match status" value="1"/>
</dbReference>
<dbReference type="GO" id="GO:0016020">
    <property type="term" value="C:membrane"/>
    <property type="evidence" value="ECO:0007669"/>
    <property type="project" value="TreeGrafter"/>
</dbReference>
<feature type="region of interest" description="Disordered" evidence="10">
    <location>
        <begin position="574"/>
        <end position="594"/>
    </location>
</feature>
<evidence type="ECO:0000256" key="10">
    <source>
        <dbReference type="SAM" id="MobiDB-lite"/>
    </source>
</evidence>
<sequence length="705" mass="79241">MGSELQVKYQKLAQEYAKLRAQVDVLKQAVRTEQNAKASLEVELRTKDQALRKHTQENESLSFRNQQLSKRVSTLQDDLESSAKGKKKKDHGGMLLPDVQGEELAAKIAENEQLHSKMFEMNQKSQKLTAQLKDRIATLEQEVANNDALISEINKESTLRYEQVEEEKIVLMAKVEKLTEELKQSRMMTPTVRTDTTPQSIKGDDDKGIWSSNTDKDVLSLNVSNIGKGADSKQSVVLNAVKGLVMEFLDHLASFSSYLQQRCVAYPLGTTGRKAPHVSPVDDKFSESVDSFKSLLDSLTVSVQQYYVSNDSTTLKDGTTLNEFQKQLKVVCSQFHILATYLTLRFNNESTETGCTPQLSQANTDISDCVRRIPALMQSFAEYIEALATYQFDGAAISTVLVNMKSCSQSFHDNLIKIANHFNSKVTQEHLLPNIQQRLITLNECIISSVTQLCSNSQRIVGFFNQHEVELSEAFSKSTSNDSDKSPNFIVISRLRNRAIGYQAKLIDESTPCTVPHAVAIHQSKEFFEISDNYQALSEQITALQNQLQKTLEDKEQLAFELQKAKVKLSKVVSTNESTGQPISENTSHEEGSMDPELRKHFTTRISQLNSELQHSNGKLIFLVSQCSTLSKQLYQAVALKTNLSHELETARESIHQLQDQMTTLSSGYEGQLSAMSDHLCELRDKLAKTEEGFENPKKGRRKMK</sequence>
<keyword evidence="13" id="KW-1185">Reference proteome</keyword>
<dbReference type="GO" id="GO:0003723">
    <property type="term" value="F:RNA binding"/>
    <property type="evidence" value="ECO:0007669"/>
    <property type="project" value="UniProtKB-KW"/>
</dbReference>
<dbReference type="STRING" id="400682.A0A1X7URZ9"/>
<dbReference type="Pfam" id="PF10212">
    <property type="entry name" value="PPP1R21_helical"/>
    <property type="match status" value="1"/>
</dbReference>
<proteinExistence type="predicted"/>
<protein>
    <recommendedName>
        <fullName evidence="2">Protein phosphatase 1 regulatory subunit 21</fullName>
    </recommendedName>
    <alternativeName>
        <fullName evidence="7">Coiled-coil domain-containing protein 128</fullName>
    </alternativeName>
    <alternativeName>
        <fullName evidence="8">Ferry endosomal RAB5 effector complex subunit 2</fullName>
    </alternativeName>
    <alternativeName>
        <fullName evidence="6">KLRAQ motif-containing protein 1</fullName>
    </alternativeName>
</protein>
<accession>A0A1X7URZ9</accession>
<evidence type="ECO:0000256" key="4">
    <source>
        <dbReference type="ARBA" id="ARBA00022884"/>
    </source>
</evidence>
<evidence type="ECO:0000259" key="11">
    <source>
        <dbReference type="SMART" id="SM01254"/>
    </source>
</evidence>
<dbReference type="Proteomes" id="UP000007879">
    <property type="component" value="Unassembled WGS sequence"/>
</dbReference>
<dbReference type="InterPro" id="IPR019348">
    <property type="entry name" value="PPP1R21_six_helix"/>
</dbReference>
<reference evidence="13" key="1">
    <citation type="journal article" date="2010" name="Nature">
        <title>The Amphimedon queenslandica genome and the evolution of animal complexity.</title>
        <authorList>
            <person name="Srivastava M."/>
            <person name="Simakov O."/>
            <person name="Chapman J."/>
            <person name="Fahey B."/>
            <person name="Gauthier M.E."/>
            <person name="Mitros T."/>
            <person name="Richards G.S."/>
            <person name="Conaco C."/>
            <person name="Dacre M."/>
            <person name="Hellsten U."/>
            <person name="Larroux C."/>
            <person name="Putnam N.H."/>
            <person name="Stanke M."/>
            <person name="Adamska M."/>
            <person name="Darling A."/>
            <person name="Degnan S.M."/>
            <person name="Oakley T.H."/>
            <person name="Plachetzki D.C."/>
            <person name="Zhai Y."/>
            <person name="Adamski M."/>
            <person name="Calcino A."/>
            <person name="Cummins S.F."/>
            <person name="Goodstein D.M."/>
            <person name="Harris C."/>
            <person name="Jackson D.J."/>
            <person name="Leys S.P."/>
            <person name="Shu S."/>
            <person name="Woodcroft B.J."/>
            <person name="Vervoort M."/>
            <person name="Kosik K.S."/>
            <person name="Manning G."/>
            <person name="Degnan B.M."/>
            <person name="Rokhsar D.S."/>
        </authorList>
    </citation>
    <scope>NUCLEOTIDE SEQUENCE [LARGE SCALE GENOMIC DNA]</scope>
</reference>
<feature type="coiled-coil region" evidence="9">
    <location>
        <begin position="122"/>
        <end position="181"/>
    </location>
</feature>
<reference evidence="12" key="2">
    <citation type="submission" date="2017-05" db="UniProtKB">
        <authorList>
            <consortium name="EnsemblMetazoa"/>
        </authorList>
    </citation>
    <scope>IDENTIFICATION</scope>
</reference>
<keyword evidence="5 9" id="KW-0175">Coiled coil</keyword>
<dbReference type="EnsemblMetazoa" id="XM_019997083.1">
    <property type="protein sequence ID" value="XP_019852642.1"/>
    <property type="gene ID" value="LOC105312897"/>
</dbReference>
<feature type="coiled-coil region" evidence="9">
    <location>
        <begin position="2"/>
        <end position="71"/>
    </location>
</feature>
<dbReference type="PANTHER" id="PTHR21448:SF0">
    <property type="entry name" value="PROTEIN PHOSPHATASE 1 REGULATORY SUBUNIT 21"/>
    <property type="match status" value="1"/>
</dbReference>
<evidence type="ECO:0000256" key="8">
    <source>
        <dbReference type="ARBA" id="ARBA00044824"/>
    </source>
</evidence>
<feature type="region of interest" description="Disordered" evidence="10">
    <location>
        <begin position="188"/>
        <end position="208"/>
    </location>
</feature>
<dbReference type="SMART" id="SM01254">
    <property type="entry name" value="KLRAQ"/>
    <property type="match status" value="1"/>
</dbReference>
<evidence type="ECO:0000313" key="12">
    <source>
        <dbReference type="EnsemblMetazoa" id="Aqu2.1.30558_001"/>
    </source>
</evidence>
<dbReference type="AlphaFoldDB" id="A0A1X7URZ9"/>
<feature type="compositionally biased region" description="Polar residues" evidence="10">
    <location>
        <begin position="188"/>
        <end position="200"/>
    </location>
</feature>
<dbReference type="EnsemblMetazoa" id="Aqu2.1.30558_001">
    <property type="protein sequence ID" value="Aqu2.1.30558_001"/>
    <property type="gene ID" value="Aqu2.1.30558"/>
</dbReference>
<gene>
    <name evidence="12" type="primary">105312897</name>
</gene>
<evidence type="ECO:0000256" key="3">
    <source>
        <dbReference type="ARBA" id="ARBA00022753"/>
    </source>
</evidence>
<dbReference type="InterPro" id="IPR040024">
    <property type="entry name" value="PPP1R21"/>
</dbReference>
<dbReference type="InterPro" id="IPR019343">
    <property type="entry name" value="PPP1R21_N"/>
</dbReference>
<feature type="domain" description="Protein phosphatase 1 regulatory subunit 21 N-terminal" evidence="11">
    <location>
        <begin position="10"/>
        <end position="114"/>
    </location>
</feature>
<evidence type="ECO:0000256" key="5">
    <source>
        <dbReference type="ARBA" id="ARBA00023054"/>
    </source>
</evidence>
<feature type="coiled-coil region" evidence="9">
    <location>
        <begin position="534"/>
        <end position="568"/>
    </location>
</feature>
<dbReference type="GO" id="GO:0005769">
    <property type="term" value="C:early endosome"/>
    <property type="evidence" value="ECO:0007669"/>
    <property type="project" value="UniProtKB-SubCell"/>
</dbReference>
<evidence type="ECO:0000256" key="6">
    <source>
        <dbReference type="ARBA" id="ARBA00031361"/>
    </source>
</evidence>
<dbReference type="PANTHER" id="PTHR21448">
    <property type="entry name" value="SMOOTH MUSCLE MYOSIN HEAVY CHAIN-RELATED"/>
    <property type="match status" value="1"/>
</dbReference>
<feature type="compositionally biased region" description="Polar residues" evidence="10">
    <location>
        <begin position="574"/>
        <end position="586"/>
    </location>
</feature>
<dbReference type="FunCoup" id="A0A1X7URZ9">
    <property type="interactions" value="188"/>
</dbReference>
<keyword evidence="4" id="KW-0694">RNA-binding</keyword>
<dbReference type="InterPro" id="IPR049372">
    <property type="entry name" value="PPP1R21_C"/>
</dbReference>
<name>A0A1X7URZ9_AMPQE</name>
<dbReference type="Pfam" id="PF21636">
    <property type="entry name" value="PPP1R21_C"/>
    <property type="match status" value="1"/>
</dbReference>